<dbReference type="Pfam" id="PF02384">
    <property type="entry name" value="N6_Mtase"/>
    <property type="match status" value="1"/>
</dbReference>
<dbReference type="PROSITE" id="PS00092">
    <property type="entry name" value="N6_MTASE"/>
    <property type="match status" value="1"/>
</dbReference>
<keyword evidence="11" id="KW-1185">Reference proteome</keyword>
<evidence type="ECO:0000256" key="5">
    <source>
        <dbReference type="ARBA" id="ARBA00022691"/>
    </source>
</evidence>
<dbReference type="PROSITE" id="PS51257">
    <property type="entry name" value="PROKAR_LIPOPROTEIN"/>
    <property type="match status" value="1"/>
</dbReference>
<reference evidence="11" key="1">
    <citation type="journal article" date="2011" name="J. Bacteriol.">
        <title>Genome sequences of eight morphologically diverse alphaproteobacteria.</title>
        <authorList>
            <consortium name="US DOE Joint Genome Institute"/>
            <person name="Brown P.J."/>
            <person name="Kysela D.T."/>
            <person name="Buechlein A."/>
            <person name="Hemmerich C."/>
            <person name="Brun Y.V."/>
        </authorList>
    </citation>
    <scope>NUCLEOTIDE SEQUENCE [LARGE SCALE GENOMIC DNA]</scope>
    <source>
        <strain evidence="11">ATCC 17100 / ATH 3.1.1 / DSM 162 / LMG 4299</strain>
    </source>
</reference>
<dbReference type="Gene3D" id="3.40.50.150">
    <property type="entry name" value="Vaccinia Virus protein VP39"/>
    <property type="match status" value="1"/>
</dbReference>
<evidence type="ECO:0000256" key="6">
    <source>
        <dbReference type="ARBA" id="ARBA00022747"/>
    </source>
</evidence>
<evidence type="ECO:0000256" key="7">
    <source>
        <dbReference type="ARBA" id="ARBA00047942"/>
    </source>
</evidence>
<dbReference type="InterPro" id="IPR022749">
    <property type="entry name" value="D12N6_MeTrfase_N"/>
</dbReference>
<dbReference type="InterPro" id="IPR051537">
    <property type="entry name" value="DNA_Adenine_Mtase"/>
</dbReference>
<evidence type="ECO:0000313" key="11">
    <source>
        <dbReference type="Proteomes" id="UP000001399"/>
    </source>
</evidence>
<dbReference type="OrthoDB" id="9806213at2"/>
<dbReference type="PANTHER" id="PTHR42933:SF3">
    <property type="entry name" value="TYPE I RESTRICTION ENZYME MJAVIII METHYLASE SUBUNIT"/>
    <property type="match status" value="1"/>
</dbReference>
<name>E3I8R5_RHOVT</name>
<dbReference type="Pfam" id="PF12161">
    <property type="entry name" value="HsdM_N"/>
    <property type="match status" value="1"/>
</dbReference>
<dbReference type="InterPro" id="IPR038333">
    <property type="entry name" value="T1MK-like_N_sf"/>
</dbReference>
<evidence type="ECO:0000313" key="10">
    <source>
        <dbReference type="EMBL" id="ADP72044.1"/>
    </source>
</evidence>
<evidence type="ECO:0000259" key="8">
    <source>
        <dbReference type="Pfam" id="PF02384"/>
    </source>
</evidence>
<dbReference type="GO" id="GO:0032259">
    <property type="term" value="P:methylation"/>
    <property type="evidence" value="ECO:0007669"/>
    <property type="project" value="UniProtKB-KW"/>
</dbReference>
<dbReference type="GO" id="GO:0009007">
    <property type="term" value="F:site-specific DNA-methyltransferase (adenine-specific) activity"/>
    <property type="evidence" value="ECO:0007669"/>
    <property type="project" value="UniProtKB-EC"/>
</dbReference>
<evidence type="ECO:0000256" key="1">
    <source>
        <dbReference type="ARBA" id="ARBA00006594"/>
    </source>
</evidence>
<evidence type="ECO:0000256" key="3">
    <source>
        <dbReference type="ARBA" id="ARBA00022603"/>
    </source>
</evidence>
<comment type="similarity">
    <text evidence="1">Belongs to the N(4)/N(6)-methyltransferase family.</text>
</comment>
<keyword evidence="5" id="KW-0949">S-adenosyl-L-methionine</keyword>
<dbReference type="PANTHER" id="PTHR42933">
    <property type="entry name" value="SLR6095 PROTEIN"/>
    <property type="match status" value="1"/>
</dbReference>
<dbReference type="RefSeq" id="WP_013420415.1">
    <property type="nucleotide sequence ID" value="NC_014664.1"/>
</dbReference>
<dbReference type="PRINTS" id="PR00507">
    <property type="entry name" value="N12N6MTFRASE"/>
</dbReference>
<gene>
    <name evidence="10" type="ordered locus">Rvan_2836</name>
</gene>
<organism evidence="10 11">
    <name type="scientific">Rhodomicrobium vannielii (strain ATCC 17100 / DSM 162 / LMG 4299 / NCIMB 10020 / ATH 3.1.1)</name>
    <dbReference type="NCBI Taxonomy" id="648757"/>
    <lineage>
        <taxon>Bacteria</taxon>
        <taxon>Pseudomonadati</taxon>
        <taxon>Pseudomonadota</taxon>
        <taxon>Alphaproteobacteria</taxon>
        <taxon>Hyphomicrobiales</taxon>
        <taxon>Hyphomicrobiaceae</taxon>
        <taxon>Rhodomicrobium</taxon>
    </lineage>
</organism>
<dbReference type="GO" id="GO:0008170">
    <property type="term" value="F:N-methyltransferase activity"/>
    <property type="evidence" value="ECO:0007669"/>
    <property type="project" value="InterPro"/>
</dbReference>
<dbReference type="InterPro" id="IPR029063">
    <property type="entry name" value="SAM-dependent_MTases_sf"/>
</dbReference>
<sequence>MAVKKSQIYSSLWQSCDKLRGGMDASQYKDYILVLLFVKYVSDRYAGDPNAVIVVPEGGSFADMVKLRGDKEIGDRINKIIAKLAEANGLKGVIDVANFNDPDKLGDGKEMIDRLSDLIAIFDRPELNFRKNRADGDDILGDAYEYLMRHFATESGKSKGQFYTPAEVSRIIAKVIGIRHAKSVSQTLYDPTCGSGSLLLKARSESPVGITVYGQEKDVATRALAKMNMVLHDCPDADIVRDNTLSSPYFREKDQSLKRFDFVVANPPFSDKAWTTGVSLGSDDPDGRFEYGTPPAKNGDYAYLLHVIASLKSTGKGAIILPHGVLFRGNAEAEIRKNIIAKGFIKGIIGLPANLFYGTGIPACIIVLDKENADRRTGIFMIDASKGFVKDGNKNRLRAQDIHKIVDAFTKQIEIEKFSRLVPLSEIVKNDFNLNIPRYIDSSEPEDLQDIAAHLLGGIPERDVDALSSYWGVLPDLRRELFGPGPRPGACAPKVEASGVKPAILEHKDFGRFSATVLEAFASWRRQHAERLKGLSAEDHPKQVIEVIAEDLLARFATIPILDAYDIYQHLMSFWEETMHDDASLIVQDRWEAGRTLRELHKNSEGKFTETPDLAIGKKRLKAELIPPNLIVARFFADKLADVEAKEAAAEELRRAFEELDEEQGGEDGLLFEGKNEKGKLTAAGIKARLKDIRRDPEAAEEREALEKCLRLIEEEAEASRAAKEARLALDVKTAAKYPALTEAEIKALIVDDKWMAALDRDIHGELDRVGQTLAGRIKLLAERYAAPLPQLAEEAEAIGARVEEHLRKMGFAWRREALKTAAE</sequence>
<keyword evidence="4" id="KW-0808">Transferase</keyword>
<keyword evidence="3" id="KW-0489">Methyltransferase</keyword>
<keyword evidence="6" id="KW-0680">Restriction system</keyword>
<dbReference type="REBASE" id="28732">
    <property type="entry name" value="M.RvaDORF2836P"/>
</dbReference>
<accession>E3I8R5</accession>
<dbReference type="HOGENOM" id="CLU_013049_6_0_5"/>
<dbReference type="InterPro" id="IPR004546">
    <property type="entry name" value="Restrct_endonuc_T1M"/>
</dbReference>
<dbReference type="KEGG" id="rva:Rvan_2836"/>
<dbReference type="GO" id="GO:0009307">
    <property type="term" value="P:DNA restriction-modification system"/>
    <property type="evidence" value="ECO:0007669"/>
    <property type="project" value="UniProtKB-KW"/>
</dbReference>
<dbReference type="InterPro" id="IPR002052">
    <property type="entry name" value="DNA_methylase_N6_adenine_CS"/>
</dbReference>
<dbReference type="EMBL" id="CP002292">
    <property type="protein sequence ID" value="ADP72044.1"/>
    <property type="molecule type" value="Genomic_DNA"/>
</dbReference>
<comment type="catalytic activity">
    <reaction evidence="7">
        <text>a 2'-deoxyadenosine in DNA + S-adenosyl-L-methionine = an N(6)-methyl-2'-deoxyadenosine in DNA + S-adenosyl-L-homocysteine + H(+)</text>
        <dbReference type="Rhea" id="RHEA:15197"/>
        <dbReference type="Rhea" id="RHEA-COMP:12418"/>
        <dbReference type="Rhea" id="RHEA-COMP:12419"/>
        <dbReference type="ChEBI" id="CHEBI:15378"/>
        <dbReference type="ChEBI" id="CHEBI:57856"/>
        <dbReference type="ChEBI" id="CHEBI:59789"/>
        <dbReference type="ChEBI" id="CHEBI:90615"/>
        <dbReference type="ChEBI" id="CHEBI:90616"/>
        <dbReference type="EC" id="2.1.1.72"/>
    </reaction>
</comment>
<evidence type="ECO:0000259" key="9">
    <source>
        <dbReference type="Pfam" id="PF12161"/>
    </source>
</evidence>
<feature type="domain" description="DNA methylase adenine-specific" evidence="8">
    <location>
        <begin position="137"/>
        <end position="446"/>
    </location>
</feature>
<proteinExistence type="inferred from homology"/>
<dbReference type="EC" id="2.1.1.72" evidence="2"/>
<dbReference type="InterPro" id="IPR003356">
    <property type="entry name" value="DNA_methylase_A-5"/>
</dbReference>
<dbReference type="GO" id="GO:0003677">
    <property type="term" value="F:DNA binding"/>
    <property type="evidence" value="ECO:0007669"/>
    <property type="project" value="InterPro"/>
</dbReference>
<dbReference type="Proteomes" id="UP000001399">
    <property type="component" value="Chromosome"/>
</dbReference>
<dbReference type="eggNOG" id="COG0286">
    <property type="taxonomic scope" value="Bacteria"/>
</dbReference>
<dbReference type="AlphaFoldDB" id="E3I8R5"/>
<dbReference type="STRING" id="648757.Rvan_2836"/>
<feature type="domain" description="N6 adenine-specific DNA methyltransferase N-terminal" evidence="9">
    <location>
        <begin position="10"/>
        <end position="122"/>
    </location>
</feature>
<dbReference type="NCBIfam" id="TIGR00497">
    <property type="entry name" value="hsdM"/>
    <property type="match status" value="1"/>
</dbReference>
<protein>
    <recommendedName>
        <fullName evidence="2">site-specific DNA-methyltransferase (adenine-specific)</fullName>
        <ecNumber evidence="2">2.1.1.72</ecNumber>
    </recommendedName>
</protein>
<evidence type="ECO:0000256" key="2">
    <source>
        <dbReference type="ARBA" id="ARBA00011900"/>
    </source>
</evidence>
<evidence type="ECO:0000256" key="4">
    <source>
        <dbReference type="ARBA" id="ARBA00022679"/>
    </source>
</evidence>
<dbReference type="SUPFAM" id="SSF53335">
    <property type="entry name" value="S-adenosyl-L-methionine-dependent methyltransferases"/>
    <property type="match status" value="1"/>
</dbReference>
<dbReference type="Gene3D" id="1.20.1260.30">
    <property type="match status" value="2"/>
</dbReference>